<evidence type="ECO:0000313" key="3">
    <source>
        <dbReference type="Proteomes" id="UP001165293"/>
    </source>
</evidence>
<accession>A0ABS8JJ26</accession>
<name>A0ABS8JJ26_9GAMM</name>
<dbReference type="RefSeq" id="WP_230527086.1">
    <property type="nucleotide sequence ID" value="NZ_JAJGAK010000002.1"/>
</dbReference>
<dbReference type="EMBL" id="JAJGAK010000002">
    <property type="protein sequence ID" value="MCC8363463.1"/>
    <property type="molecule type" value="Genomic_DNA"/>
</dbReference>
<reference evidence="2" key="1">
    <citation type="submission" date="2021-10" db="EMBL/GenBank/DDBJ databases">
        <authorList>
            <person name="Lyu M."/>
            <person name="Wang X."/>
            <person name="Meng X."/>
            <person name="Xu K."/>
        </authorList>
    </citation>
    <scope>NUCLEOTIDE SEQUENCE</scope>
    <source>
        <strain evidence="2">A6</strain>
    </source>
</reference>
<gene>
    <name evidence="2" type="ORF">LK996_10300</name>
</gene>
<evidence type="ECO:0000313" key="2">
    <source>
        <dbReference type="EMBL" id="MCC8363463.1"/>
    </source>
</evidence>
<keyword evidence="3" id="KW-1185">Reference proteome</keyword>
<feature type="domain" description="SseB protein N-terminal" evidence="1">
    <location>
        <begin position="10"/>
        <end position="120"/>
    </location>
</feature>
<organism evidence="2 3">
    <name type="scientific">Noviluteimonas lactosilytica</name>
    <dbReference type="NCBI Taxonomy" id="2888523"/>
    <lineage>
        <taxon>Bacteria</taxon>
        <taxon>Pseudomonadati</taxon>
        <taxon>Pseudomonadota</taxon>
        <taxon>Gammaproteobacteria</taxon>
        <taxon>Lysobacterales</taxon>
        <taxon>Lysobacteraceae</taxon>
        <taxon>Noviluteimonas</taxon>
    </lineage>
</organism>
<sequence length="128" mass="13825">MQAMNAKTPLEQAIEKARAGQMPIADMLRVFASGPVLVPSASEVKSDGDGLMPLYLDKEGTPMVVCFTDFARIGEEARAAAPFCMQIEGEGFLRMVPPGCGLVVNPGTQMGFDMSPEGLQQFLRENDR</sequence>
<dbReference type="InterPro" id="IPR009839">
    <property type="entry name" value="SseB_N"/>
</dbReference>
<comment type="caution">
    <text evidence="2">The sequence shown here is derived from an EMBL/GenBank/DDBJ whole genome shotgun (WGS) entry which is preliminary data.</text>
</comment>
<dbReference type="Pfam" id="PF07179">
    <property type="entry name" value="SseB"/>
    <property type="match status" value="1"/>
</dbReference>
<dbReference type="Proteomes" id="UP001165293">
    <property type="component" value="Unassembled WGS sequence"/>
</dbReference>
<protein>
    <submittedName>
        <fullName evidence="2">SseB family protein</fullName>
    </submittedName>
</protein>
<proteinExistence type="predicted"/>
<evidence type="ECO:0000259" key="1">
    <source>
        <dbReference type="Pfam" id="PF07179"/>
    </source>
</evidence>